<proteinExistence type="predicted"/>
<dbReference type="PANTHER" id="PTHR34768">
    <property type="entry name" value="COILED-COIL DOMAIN-CONTAINING PROTEIN 89"/>
    <property type="match status" value="1"/>
</dbReference>
<name>A0A9W9YYV3_9CNID</name>
<organism evidence="3 4">
    <name type="scientific">Desmophyllum pertusum</name>
    <dbReference type="NCBI Taxonomy" id="174260"/>
    <lineage>
        <taxon>Eukaryota</taxon>
        <taxon>Metazoa</taxon>
        <taxon>Cnidaria</taxon>
        <taxon>Anthozoa</taxon>
        <taxon>Hexacorallia</taxon>
        <taxon>Scleractinia</taxon>
        <taxon>Caryophylliina</taxon>
        <taxon>Caryophylliidae</taxon>
        <taxon>Desmophyllum</taxon>
    </lineage>
</organism>
<accession>A0A9W9YYV3</accession>
<gene>
    <name evidence="3" type="primary">CCDC89_1</name>
    <name evidence="3" type="ORF">OS493_033804</name>
</gene>
<evidence type="ECO:0000256" key="2">
    <source>
        <dbReference type="SAM" id="Coils"/>
    </source>
</evidence>
<keyword evidence="1 2" id="KW-0175">Coiled coil</keyword>
<comment type="caution">
    <text evidence="3">The sequence shown here is derived from an EMBL/GenBank/DDBJ whole genome shotgun (WGS) entry which is preliminary data.</text>
</comment>
<protein>
    <submittedName>
        <fullName evidence="3">Coiled-coil domain containing 89</fullName>
    </submittedName>
</protein>
<keyword evidence="4" id="KW-1185">Reference proteome</keyword>
<reference evidence="3" key="1">
    <citation type="submission" date="2023-01" db="EMBL/GenBank/DDBJ databases">
        <title>Genome assembly of the deep-sea coral Lophelia pertusa.</title>
        <authorList>
            <person name="Herrera S."/>
            <person name="Cordes E."/>
        </authorList>
    </citation>
    <scope>NUCLEOTIDE SEQUENCE</scope>
    <source>
        <strain evidence="3">USNM1676648</strain>
        <tissue evidence="3">Polyp</tissue>
    </source>
</reference>
<dbReference type="Proteomes" id="UP001163046">
    <property type="component" value="Unassembled WGS sequence"/>
</dbReference>
<dbReference type="InterPro" id="IPR043450">
    <property type="entry name" value="CCDC89-like"/>
</dbReference>
<dbReference type="EMBL" id="MU826871">
    <property type="protein sequence ID" value="KAJ7370179.1"/>
    <property type="molecule type" value="Genomic_DNA"/>
</dbReference>
<dbReference type="OrthoDB" id="10020070at2759"/>
<evidence type="ECO:0000313" key="4">
    <source>
        <dbReference type="Proteomes" id="UP001163046"/>
    </source>
</evidence>
<feature type="coiled-coil region" evidence="2">
    <location>
        <begin position="47"/>
        <end position="156"/>
    </location>
</feature>
<sequence>MASSSGSGGRSPRKLREVVNSSKINNAKLICILKQRADESLKKSTTLEEENSELKKHRDEILSALHNETRKYAVLEKRFFVLNQNHEELIKIKDEYKTENETLRIENSRLRKENEGLFGSLIQERDSQIKQLRDEVKSLQEKYQAAKTKERIALENASSLEKTRHEQAEKLQKKLQHYTKRQKVCSGKFCSDN</sequence>
<evidence type="ECO:0000256" key="1">
    <source>
        <dbReference type="ARBA" id="ARBA00023054"/>
    </source>
</evidence>
<evidence type="ECO:0000313" key="3">
    <source>
        <dbReference type="EMBL" id="KAJ7370179.1"/>
    </source>
</evidence>
<dbReference type="AlphaFoldDB" id="A0A9W9YYV3"/>
<dbReference type="PANTHER" id="PTHR34768:SF2">
    <property type="entry name" value="COILED-COIL DOMAIN CONTAINING 89"/>
    <property type="match status" value="1"/>
</dbReference>